<feature type="domain" description="T6SS Phospholipase effector Tle1-like catalytic" evidence="1">
    <location>
        <begin position="35"/>
        <end position="284"/>
    </location>
</feature>
<dbReference type="InterPro" id="IPR018712">
    <property type="entry name" value="Tle1-like_cat"/>
</dbReference>
<dbReference type="RefSeq" id="WP_085886000.1">
    <property type="nucleotide sequence ID" value="NZ_FWFN01000001.1"/>
</dbReference>
<dbReference type="PANTHER" id="PTHR33840:SF1">
    <property type="entry name" value="TLE1 PHOSPHOLIPASE DOMAIN-CONTAINING PROTEIN"/>
    <property type="match status" value="1"/>
</dbReference>
<evidence type="ECO:0000313" key="2">
    <source>
        <dbReference type="EMBL" id="SLN10242.1"/>
    </source>
</evidence>
<evidence type="ECO:0000259" key="1">
    <source>
        <dbReference type="Pfam" id="PF09994"/>
    </source>
</evidence>
<sequence length="356" mass="40482">MKPPLERLVARLWPGGWLQRRRRAPARLNRQPVTHVVILDGTMSSLLPGQETNAGLVYKLVNEMSGTGLSVYYEAGVQWDSWRSTMDVLLGRGINRKIRGAYGYLASRYRPGDRIFLFGYSRGAYAVRSLAGVIDRVGLVRAPRATERNIRQAYRLYQDSHDQVVIDAFHERECHPHVEVEMIGAFDTVKSLGLRLPFVWKLAEVKHAFHNHELSHCVKSGFHALALEETRQVYAPVLWESDPSWRGRLEQVWFPGTHGDVGGQLGDFQEARPLANLPLVWMLGQAEFRGLPLPHGWRDRFPMDIHAPSVGQWRGFAKLFWLRKPRVVGADPSERLHDSALARGTYPTNAQLAHPH</sequence>
<dbReference type="AlphaFoldDB" id="A0A1X6Y4D0"/>
<organism evidence="2 3">
    <name type="scientific">Pseudooceanicola marinus</name>
    <dbReference type="NCBI Taxonomy" id="396013"/>
    <lineage>
        <taxon>Bacteria</taxon>
        <taxon>Pseudomonadati</taxon>
        <taxon>Pseudomonadota</taxon>
        <taxon>Alphaproteobacteria</taxon>
        <taxon>Rhodobacterales</taxon>
        <taxon>Paracoccaceae</taxon>
        <taxon>Pseudooceanicola</taxon>
    </lineage>
</organism>
<dbReference type="Proteomes" id="UP000193963">
    <property type="component" value="Unassembled WGS sequence"/>
</dbReference>
<gene>
    <name evidence="2" type="ORF">PSM7751_00054</name>
</gene>
<dbReference type="Pfam" id="PF09994">
    <property type="entry name" value="T6SS_Tle1-like_cat"/>
    <property type="match status" value="1"/>
</dbReference>
<keyword evidence="3" id="KW-1185">Reference proteome</keyword>
<reference evidence="2 3" key="1">
    <citation type="submission" date="2017-03" db="EMBL/GenBank/DDBJ databases">
        <authorList>
            <person name="Afonso C.L."/>
            <person name="Miller P.J."/>
            <person name="Scott M.A."/>
            <person name="Spackman E."/>
            <person name="Goraichik I."/>
            <person name="Dimitrov K.M."/>
            <person name="Suarez D.L."/>
            <person name="Swayne D.E."/>
        </authorList>
    </citation>
    <scope>NUCLEOTIDE SEQUENCE [LARGE SCALE GENOMIC DNA]</scope>
    <source>
        <strain evidence="2 3">CECT 7751</strain>
    </source>
</reference>
<evidence type="ECO:0000313" key="3">
    <source>
        <dbReference type="Proteomes" id="UP000193963"/>
    </source>
</evidence>
<accession>A0A1X6Y4D0</accession>
<protein>
    <recommendedName>
        <fullName evidence="1">T6SS Phospholipase effector Tle1-like catalytic domain-containing protein</fullName>
    </recommendedName>
</protein>
<dbReference type="OrthoDB" id="4378831at2"/>
<dbReference type="EMBL" id="FWFN01000001">
    <property type="protein sequence ID" value="SLN10242.1"/>
    <property type="molecule type" value="Genomic_DNA"/>
</dbReference>
<proteinExistence type="predicted"/>
<dbReference type="PANTHER" id="PTHR33840">
    <property type="match status" value="1"/>
</dbReference>
<name>A0A1X6Y4D0_9RHOB</name>